<proteinExistence type="predicted"/>
<name>A0A4R0YUT7_9GAMM</name>
<accession>A0A4R0YUT7</accession>
<organism evidence="1 2">
    <name type="scientific">Dyella soli</name>
    <dbReference type="NCBI Taxonomy" id="522319"/>
    <lineage>
        <taxon>Bacteria</taxon>
        <taxon>Pseudomonadati</taxon>
        <taxon>Pseudomonadota</taxon>
        <taxon>Gammaproteobacteria</taxon>
        <taxon>Lysobacterales</taxon>
        <taxon>Rhodanobacteraceae</taxon>
        <taxon>Dyella</taxon>
    </lineage>
</organism>
<dbReference type="RefSeq" id="WP_131408171.1">
    <property type="nucleotide sequence ID" value="NZ_SJTG01000002.1"/>
</dbReference>
<gene>
    <name evidence="1" type="ORF">EZM97_15455</name>
</gene>
<dbReference type="AlphaFoldDB" id="A0A4R0YUT7"/>
<comment type="caution">
    <text evidence="1">The sequence shown here is derived from an EMBL/GenBank/DDBJ whole genome shotgun (WGS) entry which is preliminary data.</text>
</comment>
<reference evidence="1 2" key="1">
    <citation type="submission" date="2019-02" db="EMBL/GenBank/DDBJ databases">
        <title>Dyella amyloliquefaciens sp. nov., isolated from forest soil.</title>
        <authorList>
            <person name="Gao Z.-H."/>
            <person name="Qiu L.-H."/>
        </authorList>
    </citation>
    <scope>NUCLEOTIDE SEQUENCE [LARGE SCALE GENOMIC DNA]</scope>
    <source>
        <strain evidence="1 2">KACC 12747</strain>
    </source>
</reference>
<dbReference type="Proteomes" id="UP000291822">
    <property type="component" value="Unassembled WGS sequence"/>
</dbReference>
<evidence type="ECO:0000313" key="2">
    <source>
        <dbReference type="Proteomes" id="UP000291822"/>
    </source>
</evidence>
<protein>
    <submittedName>
        <fullName evidence="1">Uncharacterized protein</fullName>
    </submittedName>
</protein>
<keyword evidence="2" id="KW-1185">Reference proteome</keyword>
<dbReference type="EMBL" id="SJTG01000002">
    <property type="protein sequence ID" value="TCI10292.1"/>
    <property type="molecule type" value="Genomic_DNA"/>
</dbReference>
<evidence type="ECO:0000313" key="1">
    <source>
        <dbReference type="EMBL" id="TCI10292.1"/>
    </source>
</evidence>
<sequence length="71" mass="7896">MELNFCVVDEQGEPLDVFCEVHARGGHVHWRAWVYGFASLKDSFEGNAFDESAIAGQVQTEVLLRGIRAAD</sequence>